<evidence type="ECO:0000256" key="5">
    <source>
        <dbReference type="ARBA" id="ARBA00023015"/>
    </source>
</evidence>
<protein>
    <recommendedName>
        <fullName evidence="3 9">Mediator of RNA polymerase II transcription subunit 13</fullName>
    </recommendedName>
</protein>
<evidence type="ECO:0000256" key="6">
    <source>
        <dbReference type="ARBA" id="ARBA00023159"/>
    </source>
</evidence>
<accession>A0A7R9NZQ1</accession>
<dbReference type="GO" id="GO:0016592">
    <property type="term" value="C:mediator complex"/>
    <property type="evidence" value="ECO:0007669"/>
    <property type="project" value="InterPro"/>
</dbReference>
<evidence type="ECO:0000256" key="4">
    <source>
        <dbReference type="ARBA" id="ARBA00022491"/>
    </source>
</evidence>
<dbReference type="PANTHER" id="PTHR48249">
    <property type="entry name" value="MEDIATOR OF RNA POLYMERASE II TRANSCRIPTION SUBUNIT 13"/>
    <property type="match status" value="1"/>
</dbReference>
<evidence type="ECO:0000256" key="1">
    <source>
        <dbReference type="ARBA" id="ARBA00004123"/>
    </source>
</evidence>
<dbReference type="GO" id="GO:0045944">
    <property type="term" value="P:positive regulation of transcription by RNA polymerase II"/>
    <property type="evidence" value="ECO:0007669"/>
    <property type="project" value="TreeGrafter"/>
</dbReference>
<comment type="subcellular location">
    <subcellularLocation>
        <location evidence="1 9">Nucleus</location>
    </subcellularLocation>
</comment>
<keyword evidence="10" id="KW-0812">Transmembrane</keyword>
<dbReference type="PANTHER" id="PTHR48249:SF3">
    <property type="entry name" value="MEDIATOR OF RNA POLYMERASE II TRANSCRIPTION SUBUNIT 13"/>
    <property type="match status" value="1"/>
</dbReference>
<comment type="similarity">
    <text evidence="2 9">Belongs to the Mediator complex subunit 13 family.</text>
</comment>
<keyword evidence="10" id="KW-0472">Membrane</keyword>
<keyword evidence="5 9" id="KW-0805">Transcription regulation</keyword>
<dbReference type="GO" id="GO:0003713">
    <property type="term" value="F:transcription coactivator activity"/>
    <property type="evidence" value="ECO:0007669"/>
    <property type="project" value="TreeGrafter"/>
</dbReference>
<comment type="function">
    <text evidence="9">Component of the Mediator complex, a coactivator involved in regulated transcription of nearly all RNA polymerase II-dependent genes. Mediator functions as a bridge to convey information from gene-specific regulatory proteins to the basal RNA polymerase II transcription machinery. Mediator is recruited to promoters by direct interactions with regulatory proteins and serves as a scaffold for the assembly of a functional preinitiation complex with RNA polymerase II and the general transcription factors.</text>
</comment>
<dbReference type="AlphaFoldDB" id="A0A7R9NZQ1"/>
<feature type="domain" description="Mediator complex subunit Med13 C-terminal" evidence="11">
    <location>
        <begin position="234"/>
        <end position="269"/>
    </location>
</feature>
<feature type="transmembrane region" description="Helical" evidence="10">
    <location>
        <begin position="189"/>
        <end position="211"/>
    </location>
</feature>
<evidence type="ECO:0000256" key="8">
    <source>
        <dbReference type="ARBA" id="ARBA00023242"/>
    </source>
</evidence>
<name>A0A7R9NZQ1_9NEOP</name>
<sequence>MLCTQSGGSLGVDSQEEVGTLHQQPLALGYYVSTAPTGRMPRWFWASCPHLENVCPAFLKNSLHLHSPAIQQNSDDLLQQQSTVTVHPLDSQYTTDVLSIGLVAVPSLSSIGLVAVPSSSIGLVSVPSLSSIGLVAVPSLSSIGLVAVPSLSSIELVTVPSSSIGLVAVPLSCIGLVDIVLFSSIGLVAVPLSCIGLVAIVLFLSIGLVAVPSLSSIGLVAVPLVKYWASGCSLIVKYVLEGYNALSWLALDSNTRDRLSCLPVHIQALMQLYHMTSALV</sequence>
<evidence type="ECO:0000313" key="12">
    <source>
        <dbReference type="EMBL" id="CAD7462275.1"/>
    </source>
</evidence>
<evidence type="ECO:0000256" key="3">
    <source>
        <dbReference type="ARBA" id="ARBA00019618"/>
    </source>
</evidence>
<feature type="transmembrane region" description="Helical" evidence="10">
    <location>
        <begin position="163"/>
        <end position="182"/>
    </location>
</feature>
<dbReference type="Pfam" id="PF06333">
    <property type="entry name" value="Med13_C"/>
    <property type="match status" value="2"/>
</dbReference>
<organism evidence="12">
    <name type="scientific">Timema tahoe</name>
    <dbReference type="NCBI Taxonomy" id="61484"/>
    <lineage>
        <taxon>Eukaryota</taxon>
        <taxon>Metazoa</taxon>
        <taxon>Ecdysozoa</taxon>
        <taxon>Arthropoda</taxon>
        <taxon>Hexapoda</taxon>
        <taxon>Insecta</taxon>
        <taxon>Pterygota</taxon>
        <taxon>Neoptera</taxon>
        <taxon>Polyneoptera</taxon>
        <taxon>Phasmatodea</taxon>
        <taxon>Timematodea</taxon>
        <taxon>Timematoidea</taxon>
        <taxon>Timematidae</taxon>
        <taxon>Timema</taxon>
    </lineage>
</organism>
<dbReference type="InterPro" id="IPR009401">
    <property type="entry name" value="Med13_C"/>
</dbReference>
<feature type="domain" description="Mediator complex subunit Med13 C-terminal" evidence="11">
    <location>
        <begin position="20"/>
        <end position="98"/>
    </location>
</feature>
<keyword evidence="7 9" id="KW-0804">Transcription</keyword>
<keyword evidence="8 9" id="KW-0539">Nucleus</keyword>
<evidence type="ECO:0000256" key="9">
    <source>
        <dbReference type="RuleBase" id="RU364134"/>
    </source>
</evidence>
<evidence type="ECO:0000256" key="2">
    <source>
        <dbReference type="ARBA" id="ARBA00009354"/>
    </source>
</evidence>
<proteinExistence type="inferred from homology"/>
<evidence type="ECO:0000259" key="11">
    <source>
        <dbReference type="Pfam" id="PF06333"/>
    </source>
</evidence>
<keyword evidence="6 9" id="KW-0010">Activator</keyword>
<reference evidence="12" key="1">
    <citation type="submission" date="2020-11" db="EMBL/GenBank/DDBJ databases">
        <authorList>
            <person name="Tran Van P."/>
        </authorList>
    </citation>
    <scope>NUCLEOTIDE SEQUENCE</scope>
</reference>
<feature type="transmembrane region" description="Helical" evidence="10">
    <location>
        <begin position="97"/>
        <end position="116"/>
    </location>
</feature>
<keyword evidence="10" id="KW-1133">Transmembrane helix</keyword>
<keyword evidence="4 9" id="KW-0678">Repressor</keyword>
<evidence type="ECO:0000256" key="7">
    <source>
        <dbReference type="ARBA" id="ARBA00023163"/>
    </source>
</evidence>
<feature type="transmembrane region" description="Helical" evidence="10">
    <location>
        <begin position="128"/>
        <end position="151"/>
    </location>
</feature>
<comment type="subunit">
    <text evidence="9">Component of the Mediator complex.</text>
</comment>
<evidence type="ECO:0000256" key="10">
    <source>
        <dbReference type="SAM" id="Phobius"/>
    </source>
</evidence>
<feature type="transmembrane region" description="Helical" evidence="10">
    <location>
        <begin position="217"/>
        <end position="240"/>
    </location>
</feature>
<gene>
    <name evidence="12" type="ORF">TTEB3V08_LOCUS10169</name>
</gene>
<dbReference type="EMBL" id="OE005840">
    <property type="protein sequence ID" value="CAD7462275.1"/>
    <property type="molecule type" value="Genomic_DNA"/>
</dbReference>
<dbReference type="InterPro" id="IPR051139">
    <property type="entry name" value="Mediator_complx_sub13"/>
</dbReference>